<dbReference type="eggNOG" id="ENOG5033ETU">
    <property type="taxonomic scope" value="Bacteria"/>
</dbReference>
<dbReference type="OrthoDB" id="8723121at2"/>
<evidence type="ECO:0000313" key="2">
    <source>
        <dbReference type="EMBL" id="ADJ62400.1"/>
    </source>
</evidence>
<gene>
    <name evidence="2" type="ordered locus">Hsero_0883</name>
</gene>
<dbReference type="HOGENOM" id="CLU_1249211_0_0_4"/>
<sequence>MSEKIEAQGDIGQIIEGNIHEAPRFNNVVNLNLGEAKKEVQRITEYQRKRINMLVKEWAAICGDKEIEIYKIFIADYGIQYFRELPIEHYTKVKETLEGWIDAGTAKTDRAIDQARMLPPTSEQHKVHECAVCSEKDVAIARAQKQVLIHWLLVLVLAMTCGWLLYKMPAPAAPEQVADNTTCFSEGKAYSTGGTIRVDGDLIKECIYDATAGKSFWSKPR</sequence>
<protein>
    <submittedName>
        <fullName evidence="2">Phage-encoded membrane protein</fullName>
    </submittedName>
</protein>
<dbReference type="KEGG" id="hse:Hsero_0883"/>
<dbReference type="AlphaFoldDB" id="D8J063"/>
<dbReference type="EMBL" id="CP002039">
    <property type="protein sequence ID" value="ADJ62400.1"/>
    <property type="molecule type" value="Genomic_DNA"/>
</dbReference>
<accession>D8J063</accession>
<keyword evidence="3" id="KW-1185">Reference proteome</keyword>
<dbReference type="RefSeq" id="WP_013232914.1">
    <property type="nucleotide sequence ID" value="NC_014323.1"/>
</dbReference>
<keyword evidence="1" id="KW-0812">Transmembrane</keyword>
<evidence type="ECO:0000313" key="3">
    <source>
        <dbReference type="Proteomes" id="UP000000329"/>
    </source>
</evidence>
<reference evidence="2 3" key="1">
    <citation type="submission" date="2010-04" db="EMBL/GenBank/DDBJ databases">
        <title>The genome of Herbaspirillum seropedicae SmR1, an endophytic, nitrogen-fixing, plant-growth promoting beta-Proteobacteria.</title>
        <authorList>
            <person name="Pedrosa F.O."/>
            <person name="Monteiro R.A."/>
            <person name="Wassem R."/>
            <person name="Cruz L.M."/>
            <person name="Ayub R.A."/>
            <person name="Colauto N.B."/>
            <person name="Fernandez M.A."/>
            <person name="Fungaro M.H.P."/>
            <person name="Grisard E.C."/>
            <person name="Hungria M."/>
            <person name="Madeira H.M.F."/>
            <person name="Nodari R.O."/>
            <person name="Osaku C.A."/>
            <person name="Petzl-Erler M.L."/>
            <person name="Terenzi H."/>
            <person name="Vieira L.G.E."/>
            <person name="Almeida M.I.M."/>
            <person name="Alves L.R."/>
            <person name="Arantes O.M.N."/>
            <person name="Balsanelli E."/>
            <person name="Barcellos F.G."/>
            <person name="Baura V.A."/>
            <person name="Binde D.R."/>
            <person name="Campo R.J."/>
            <person name="Chubatsu L.S."/>
            <person name="Chueire L.M.O."/>
            <person name="Ciferri R.R."/>
            <person name="Correa L.C."/>
            <person name="da Conceicao Silva J.L."/>
            <person name="Dabul A.N.G."/>
            <person name="Dambros B.P."/>
            <person name="Faoro H."/>
            <person name="Favetti A."/>
            <person name="Friedermann G."/>
            <person name="Furlaneto M.C."/>
            <person name="Gasques L.S."/>
            <person name="Gimenes C.C.T."/>
            <person name="Gioppo N.M.R."/>
            <person name="Glienke-Blanco C."/>
            <person name="Godoy L.P."/>
            <person name="Guerra M.P."/>
            <person name="Karp S."/>
            <person name="Kava-Cordeiro V."/>
            <person name="Margarido V.P."/>
            <person name="Mathioni S.M."/>
            <person name="Menck-Soares M.A."/>
            <person name="Murace N.K."/>
            <person name="Nicolas M.F."/>
            <person name="Oliveira C.E.C."/>
            <person name="Pagnan N.A.B."/>
            <person name="Pamphile J.A."/>
            <person name="Patussi E.V."/>
            <person name="Pereira L.F.P."/>
            <person name="Pereira-Ferrari L."/>
            <person name="Pinto F.G.S."/>
            <person name="Precoma C."/>
            <person name="Prioli A.J."/>
            <person name="Prioli S.M.A.P."/>
            <person name="Raittz R.T."/>
            <person name="Ramos H.J.O."/>
            <person name="Ribeiro E.M.S.F."/>
            <person name="Rigo L.U."/>
            <person name="Rocha C.L.M.S.C."/>
            <person name="Rocha S.N."/>
            <person name="Santos K."/>
            <person name="Satori D."/>
            <person name="Silva A.G."/>
            <person name="Simao R.C.G."/>
            <person name="Soares M.A.M."/>
            <person name="Souza E.M."/>
            <person name="Steffens M.B.R."/>
            <person name="Steindel M."/>
            <person name="Tadra-Sfeir M.Z."/>
            <person name="Takahashi E.K."/>
            <person name="Torres R.A."/>
            <person name="Valle J.S."/>
            <person name="Vernal J.I."/>
            <person name="Vilas-Boas L.A."/>
            <person name="Watanabe M.A.E."/>
            <person name="Weiss V.A."/>
            <person name="Yates M.A."/>
            <person name="Souza E.M."/>
        </authorList>
    </citation>
    <scope>NUCLEOTIDE SEQUENCE [LARGE SCALE GENOMIC DNA]</scope>
    <source>
        <strain evidence="2 3">SmR1</strain>
    </source>
</reference>
<keyword evidence="1" id="KW-0472">Membrane</keyword>
<feature type="transmembrane region" description="Helical" evidence="1">
    <location>
        <begin position="148"/>
        <end position="166"/>
    </location>
</feature>
<dbReference type="Proteomes" id="UP000000329">
    <property type="component" value="Chromosome"/>
</dbReference>
<dbReference type="GeneID" id="29389744"/>
<keyword evidence="1" id="KW-1133">Transmembrane helix</keyword>
<proteinExistence type="predicted"/>
<name>D8J063_HERSS</name>
<evidence type="ECO:0000256" key="1">
    <source>
        <dbReference type="SAM" id="Phobius"/>
    </source>
</evidence>
<organism evidence="2 3">
    <name type="scientific">Herbaspirillum seropedicae (strain SmR1)</name>
    <dbReference type="NCBI Taxonomy" id="757424"/>
    <lineage>
        <taxon>Bacteria</taxon>
        <taxon>Pseudomonadati</taxon>
        <taxon>Pseudomonadota</taxon>
        <taxon>Betaproteobacteria</taxon>
        <taxon>Burkholderiales</taxon>
        <taxon>Oxalobacteraceae</taxon>
        <taxon>Herbaspirillum</taxon>
    </lineage>
</organism>